<keyword evidence="2" id="KW-0472">Membrane</keyword>
<dbReference type="RefSeq" id="WP_379735494.1">
    <property type="nucleotide sequence ID" value="NZ_JBHRVV010000001.1"/>
</dbReference>
<sequence length="679" mass="76232">MNEVILAPNQHDVPYRIDFARVGPAAIQVALKEFSYTRVRFAAGGYRVSKPATMHSNTTGLIRTFAALHEAEGIESMAEVTQEMLDCWLARSKVEGIPVEAHVYQLKLLYAYRDHISEPLQFNPWRGRSGSRVTGVQHGAKNPENTTPRIPEALAGPLLQWAFRYIDEFSADIIHALEAQLNKRPAADGINARRVEQRLEQYLTHLRVTGGGLPSHSPVLPTDDQFEALVNDRKTRAATGWVTRTRAWASETMSDAQILLAVTHLKKKIIGESATNSAHIQGLLLQAADEIGLDWQCAAKLPRETLVMLRRGSLIGKALVREMTMLVLAGFIVVAYLTGMRDSEVQDMRRGCLRRQGSDDGGHTRWYIRSRVWKARNVMGDPEQWVAIDEVAKTVQVIERLHEVMGSPKECYLFGLRLSDSFKQSRDDLPIGQGIGRLLDLFRDHVNVLAKRSTMTQPIPEWEGQVWSFGSRQFRRTLAWHIVNRPFGTVAGMRHFKHLGIQIMEGYGGMSASGFAAELDEERMLGALDSLVDRYDDWHRGVKLAGPGAVVLEREFESIQTSIGGGPMVADGARLRALLKHRAKHLYPGLLSDCSFDPNYAQCGGSTAPRREACRPNSCANSYVTAEHKVRWLKHAGELDQYLVHHKELPSGQIERIMQARQEVSMVLEEDTRKEERSN</sequence>
<organism evidence="3 4">
    <name type="scientific">Massilia haematophila</name>
    <dbReference type="NCBI Taxonomy" id="457923"/>
    <lineage>
        <taxon>Bacteria</taxon>
        <taxon>Pseudomonadati</taxon>
        <taxon>Pseudomonadota</taxon>
        <taxon>Betaproteobacteria</taxon>
        <taxon>Burkholderiales</taxon>
        <taxon>Oxalobacteraceae</taxon>
        <taxon>Telluria group</taxon>
        <taxon>Massilia</taxon>
    </lineage>
</organism>
<reference evidence="4" key="1">
    <citation type="journal article" date="2019" name="Int. J. Syst. Evol. Microbiol.">
        <title>The Global Catalogue of Microorganisms (GCM) 10K type strain sequencing project: providing services to taxonomists for standard genome sequencing and annotation.</title>
        <authorList>
            <consortium name="The Broad Institute Genomics Platform"/>
            <consortium name="The Broad Institute Genome Sequencing Center for Infectious Disease"/>
            <person name="Wu L."/>
            <person name="Ma J."/>
        </authorList>
    </citation>
    <scope>NUCLEOTIDE SEQUENCE [LARGE SCALE GENOMIC DNA]</scope>
    <source>
        <strain evidence="4">CCM 7480</strain>
    </source>
</reference>
<gene>
    <name evidence="3" type="ORF">ACFOPH_12205</name>
</gene>
<dbReference type="Proteomes" id="UP001595665">
    <property type="component" value="Unassembled WGS sequence"/>
</dbReference>
<evidence type="ECO:0000256" key="2">
    <source>
        <dbReference type="SAM" id="Phobius"/>
    </source>
</evidence>
<evidence type="ECO:0000313" key="3">
    <source>
        <dbReference type="EMBL" id="MFC3458997.1"/>
    </source>
</evidence>
<accession>A0ABV7PKG4</accession>
<keyword evidence="2" id="KW-0812">Transmembrane</keyword>
<feature type="transmembrane region" description="Helical" evidence="2">
    <location>
        <begin position="318"/>
        <end position="339"/>
    </location>
</feature>
<evidence type="ECO:0000313" key="4">
    <source>
        <dbReference type="Proteomes" id="UP001595665"/>
    </source>
</evidence>
<keyword evidence="2" id="KW-1133">Transmembrane helix</keyword>
<proteinExistence type="predicted"/>
<feature type="region of interest" description="Disordered" evidence="1">
    <location>
        <begin position="131"/>
        <end position="151"/>
    </location>
</feature>
<keyword evidence="4" id="KW-1185">Reference proteome</keyword>
<protein>
    <recommendedName>
        <fullName evidence="5">Integrase</fullName>
    </recommendedName>
</protein>
<dbReference type="EMBL" id="JBHRVV010000001">
    <property type="protein sequence ID" value="MFC3458997.1"/>
    <property type="molecule type" value="Genomic_DNA"/>
</dbReference>
<name>A0ABV7PKG4_9BURK</name>
<evidence type="ECO:0008006" key="5">
    <source>
        <dbReference type="Google" id="ProtNLM"/>
    </source>
</evidence>
<evidence type="ECO:0000256" key="1">
    <source>
        <dbReference type="SAM" id="MobiDB-lite"/>
    </source>
</evidence>
<comment type="caution">
    <text evidence="3">The sequence shown here is derived from an EMBL/GenBank/DDBJ whole genome shotgun (WGS) entry which is preliminary data.</text>
</comment>